<organism evidence="12 13">
    <name type="scientific">Agrocybe chaxingu</name>
    <dbReference type="NCBI Taxonomy" id="84603"/>
    <lineage>
        <taxon>Eukaryota</taxon>
        <taxon>Fungi</taxon>
        <taxon>Dikarya</taxon>
        <taxon>Basidiomycota</taxon>
        <taxon>Agaricomycotina</taxon>
        <taxon>Agaricomycetes</taxon>
        <taxon>Agaricomycetidae</taxon>
        <taxon>Agaricales</taxon>
        <taxon>Agaricineae</taxon>
        <taxon>Strophariaceae</taxon>
        <taxon>Agrocybe</taxon>
    </lineage>
</organism>
<sequence length="394" mass="42381">MMRLEAFILFLLSAAAPLLAQNTTCSTPPTPTVWPTASSFPVVSTLPDPFNYLHPSTARVASNAEWYACRQPQIVQMLQQYQYGFYPDHSQETVTATRSGNSVSIAVTAEGRRGTFSAQINLPRPLPTTPVPVIIAIGGIDNNVYLNNEIAVVTFDYTSVAPDSNGKTGAFWALYNGRDIGTLVAWAWGFHRVLDALILTAPEIDSSLVGVTGCSRLGKAALAAGLLDTRITLTMPMSSGVQGLGPYRYYTLSGQGENLENSKQGAPWWSNSVLGTFINQSNRVPFDAHVIAAAIAPRALVIDQGSGDPFVNSRGTATVIFPAAKAVYDWLGVGPNIGLAMRSGGHCDMSGYTNVLPFVLKVFKGTPTTRTYTDMTPWQAIPTAYPWTSNIPPK</sequence>
<gene>
    <name evidence="12" type="ORF">NLJ89_g9862</name>
</gene>
<dbReference type="AlphaFoldDB" id="A0A9W8MT53"/>
<dbReference type="GO" id="GO:0052689">
    <property type="term" value="F:carboxylic ester hydrolase activity"/>
    <property type="evidence" value="ECO:0007669"/>
    <property type="project" value="UniProtKB-KW"/>
</dbReference>
<evidence type="ECO:0000256" key="8">
    <source>
        <dbReference type="ARBA" id="ARBA00024511"/>
    </source>
</evidence>
<dbReference type="Proteomes" id="UP001148786">
    <property type="component" value="Unassembled WGS sequence"/>
</dbReference>
<keyword evidence="5 10" id="KW-0732">Signal</keyword>
<dbReference type="Gene3D" id="3.40.50.1820">
    <property type="entry name" value="alpha/beta hydrolase"/>
    <property type="match status" value="1"/>
</dbReference>
<feature type="chain" id="PRO_5040757519" description="(4-O-methyl)-D-glucuronate--lignin esterase" evidence="10">
    <location>
        <begin position="21"/>
        <end position="394"/>
    </location>
</feature>
<dbReference type="GO" id="GO:0005576">
    <property type="term" value="C:extracellular region"/>
    <property type="evidence" value="ECO:0007669"/>
    <property type="project" value="UniProtKB-SubCell"/>
</dbReference>
<feature type="domain" description="4-O-methyl-glucuronoyl methylesterase-like" evidence="11">
    <location>
        <begin position="105"/>
        <end position="332"/>
    </location>
</feature>
<dbReference type="InterPro" id="IPR054579">
    <property type="entry name" value="GCE-like_dom"/>
</dbReference>
<evidence type="ECO:0000256" key="5">
    <source>
        <dbReference type="ARBA" id="ARBA00022729"/>
    </source>
</evidence>
<comment type="similarity">
    <text evidence="2">Belongs to the carbohydrate esterase 15 (CE15) family.</text>
</comment>
<comment type="caution">
    <text evidence="12">The sequence shown here is derived from an EMBL/GenBank/DDBJ whole genome shotgun (WGS) entry which is preliminary data.</text>
</comment>
<evidence type="ECO:0000256" key="1">
    <source>
        <dbReference type="ARBA" id="ARBA00004613"/>
    </source>
</evidence>
<feature type="signal peptide" evidence="10">
    <location>
        <begin position="1"/>
        <end position="20"/>
    </location>
</feature>
<dbReference type="Pfam" id="PF22244">
    <property type="entry name" value="GCE_fung"/>
    <property type="match status" value="1"/>
</dbReference>
<comment type="subcellular location">
    <subcellularLocation>
        <location evidence="1">Secreted</location>
    </subcellularLocation>
</comment>
<evidence type="ECO:0000256" key="9">
    <source>
        <dbReference type="ARBA" id="ARBA00026105"/>
    </source>
</evidence>
<evidence type="ECO:0000259" key="11">
    <source>
        <dbReference type="Pfam" id="PF22244"/>
    </source>
</evidence>
<keyword evidence="7" id="KW-0439">Lignin degradation</keyword>
<evidence type="ECO:0000256" key="4">
    <source>
        <dbReference type="ARBA" id="ARBA00022525"/>
    </source>
</evidence>
<evidence type="ECO:0000313" key="13">
    <source>
        <dbReference type="Proteomes" id="UP001148786"/>
    </source>
</evidence>
<dbReference type="OrthoDB" id="3781271at2759"/>
<evidence type="ECO:0000256" key="2">
    <source>
        <dbReference type="ARBA" id="ARBA00010092"/>
    </source>
</evidence>
<keyword evidence="3" id="KW-0719">Serine esterase</keyword>
<evidence type="ECO:0000256" key="6">
    <source>
        <dbReference type="ARBA" id="ARBA00022801"/>
    </source>
</evidence>
<evidence type="ECO:0000256" key="7">
    <source>
        <dbReference type="ARBA" id="ARBA00023185"/>
    </source>
</evidence>
<dbReference type="EC" id="3.1.1.117" evidence="9"/>
<keyword evidence="13" id="KW-1185">Reference proteome</keyword>
<protein>
    <recommendedName>
        <fullName evidence="9">(4-O-methyl)-D-glucuronate--lignin esterase</fullName>
        <ecNumber evidence="9">3.1.1.117</ecNumber>
    </recommendedName>
</protein>
<keyword evidence="4" id="KW-0964">Secreted</keyword>
<name>A0A9W8MT53_9AGAR</name>
<dbReference type="InterPro" id="IPR029058">
    <property type="entry name" value="AB_hydrolase_fold"/>
</dbReference>
<keyword evidence="6" id="KW-0378">Hydrolase</keyword>
<accession>A0A9W8MT53</accession>
<evidence type="ECO:0000313" key="12">
    <source>
        <dbReference type="EMBL" id="KAJ3500298.1"/>
    </source>
</evidence>
<dbReference type="EMBL" id="JANKHO010001630">
    <property type="protein sequence ID" value="KAJ3500298.1"/>
    <property type="molecule type" value="Genomic_DNA"/>
</dbReference>
<proteinExistence type="inferred from homology"/>
<dbReference type="GO" id="GO:0046274">
    <property type="term" value="P:lignin catabolic process"/>
    <property type="evidence" value="ECO:0007669"/>
    <property type="project" value="UniProtKB-KW"/>
</dbReference>
<dbReference type="SUPFAM" id="SSF53474">
    <property type="entry name" value="alpha/beta-Hydrolases"/>
    <property type="match status" value="1"/>
</dbReference>
<comment type="catalytic activity">
    <reaction evidence="8">
        <text>a 4-O-methyl-alpha-D-glucuronosyl ester derivative + H2O = 4-O-methyl-alpha-D-glucuronate derivative + an alcohol + H(+)</text>
        <dbReference type="Rhea" id="RHEA:67452"/>
        <dbReference type="ChEBI" id="CHEBI:15377"/>
        <dbReference type="ChEBI" id="CHEBI:15378"/>
        <dbReference type="ChEBI" id="CHEBI:30879"/>
        <dbReference type="ChEBI" id="CHEBI:171667"/>
        <dbReference type="ChEBI" id="CHEBI:171668"/>
        <dbReference type="EC" id="3.1.1.117"/>
    </reaction>
    <physiologicalReaction direction="left-to-right" evidence="8">
        <dbReference type="Rhea" id="RHEA:67453"/>
    </physiologicalReaction>
</comment>
<evidence type="ECO:0000256" key="10">
    <source>
        <dbReference type="SAM" id="SignalP"/>
    </source>
</evidence>
<evidence type="ECO:0000256" key="3">
    <source>
        <dbReference type="ARBA" id="ARBA00022487"/>
    </source>
</evidence>
<reference evidence="12" key="1">
    <citation type="submission" date="2022-07" db="EMBL/GenBank/DDBJ databases">
        <title>Genome Sequence of Agrocybe chaxingu.</title>
        <authorList>
            <person name="Buettner E."/>
        </authorList>
    </citation>
    <scope>NUCLEOTIDE SEQUENCE</scope>
    <source>
        <strain evidence="12">MP-N11</strain>
    </source>
</reference>